<dbReference type="InterPro" id="IPR045428">
    <property type="entry name" value="EACC1"/>
</dbReference>
<proteinExistence type="predicted"/>
<sequence>MFVQIGVAGDDEALEDLWEWLGAERDLRGRMRWESPPVPAGTMGSGMEIAVQLSELGISFAGALVSALSTWVSYRATQTAAPTRNVTLTLPDGRQFEIRHEDPAELARLTAALSEHLHGDEHYHDGEHPDGDDAPAA</sequence>
<evidence type="ECO:0000313" key="2">
    <source>
        <dbReference type="Proteomes" id="UP000318720"/>
    </source>
</evidence>
<dbReference type="Pfam" id="PF19953">
    <property type="entry name" value="EACC1"/>
    <property type="match status" value="1"/>
</dbReference>
<gene>
    <name evidence="1" type="ORF">Sipo8835_09340</name>
</gene>
<protein>
    <submittedName>
        <fullName evidence="1">Uncharacterized protein</fullName>
    </submittedName>
</protein>
<reference evidence="1 2" key="1">
    <citation type="submission" date="2019-03" db="EMBL/GenBank/DDBJ databases">
        <title>Comparative genomic analyses of the sweetpotato soil rot pathogen, Streptomyces ipomoeae.</title>
        <authorList>
            <person name="Ruschel Soares N."/>
            <person name="Badger J.H."/>
            <person name="Huguet-Tapia J.C."/>
            <person name="Clark C.A."/>
            <person name="Pettis G.S."/>
        </authorList>
    </citation>
    <scope>NUCLEOTIDE SEQUENCE [LARGE SCALE GENOMIC DNA]</scope>
    <source>
        <strain evidence="1 2">88-35</strain>
    </source>
</reference>
<name>A0AAE8W4R8_9ACTN</name>
<dbReference type="RefSeq" id="WP_141581533.1">
    <property type="nucleotide sequence ID" value="NZ_SPAZ01000077.1"/>
</dbReference>
<dbReference type="AlphaFoldDB" id="A0AAE8W4R8"/>
<dbReference type="Proteomes" id="UP000318720">
    <property type="component" value="Unassembled WGS sequence"/>
</dbReference>
<comment type="caution">
    <text evidence="1">The sequence shown here is derived from an EMBL/GenBank/DDBJ whole genome shotgun (WGS) entry which is preliminary data.</text>
</comment>
<accession>A0AAE8W4R8</accession>
<dbReference type="EMBL" id="SPAZ01000077">
    <property type="protein sequence ID" value="TQE36862.1"/>
    <property type="molecule type" value="Genomic_DNA"/>
</dbReference>
<evidence type="ECO:0000313" key="1">
    <source>
        <dbReference type="EMBL" id="TQE36862.1"/>
    </source>
</evidence>
<organism evidence="1 2">
    <name type="scientific">Streptomyces ipomoeae</name>
    <dbReference type="NCBI Taxonomy" id="103232"/>
    <lineage>
        <taxon>Bacteria</taxon>
        <taxon>Bacillati</taxon>
        <taxon>Actinomycetota</taxon>
        <taxon>Actinomycetes</taxon>
        <taxon>Kitasatosporales</taxon>
        <taxon>Streptomycetaceae</taxon>
        <taxon>Streptomyces</taxon>
    </lineage>
</organism>